<keyword evidence="2" id="KW-0614">Plasmid</keyword>
<dbReference type="RefSeq" id="WP_020943830.1">
    <property type="nucleotide sequence ID" value="NC_021986.1"/>
</dbReference>
<evidence type="ECO:0000313" key="3">
    <source>
        <dbReference type="Proteomes" id="UP000015423"/>
    </source>
</evidence>
<dbReference type="Proteomes" id="UP000015423">
    <property type="component" value="Plasmid pSCO2"/>
</dbReference>
<proteinExistence type="predicted"/>
<dbReference type="EMBL" id="CP006261">
    <property type="protein sequence ID" value="AGS73929.1"/>
    <property type="molecule type" value="Genomic_DNA"/>
</dbReference>
<feature type="region of interest" description="Disordered" evidence="1">
    <location>
        <begin position="70"/>
        <end position="113"/>
    </location>
</feature>
<gene>
    <name evidence="2" type="ORF">B446_35853</name>
</gene>
<dbReference type="HOGENOM" id="CLU_389275_0_0_11"/>
<geneLocation type="plasmid" evidence="2 3">
    <name>pSCO2</name>
</geneLocation>
<dbReference type="AlphaFoldDB" id="S5VFD0"/>
<dbReference type="KEGG" id="sci:B446_35853"/>
<dbReference type="PATRIC" id="fig|1214242.5.peg.7308"/>
<organism evidence="2 3">
    <name type="scientific">Streptomyces collinus (strain DSM 40733 / Tue 365)</name>
    <dbReference type="NCBI Taxonomy" id="1214242"/>
    <lineage>
        <taxon>Bacteria</taxon>
        <taxon>Bacillati</taxon>
        <taxon>Actinomycetota</taxon>
        <taxon>Actinomycetes</taxon>
        <taxon>Kitasatosporales</taxon>
        <taxon>Streptomycetaceae</taxon>
        <taxon>Streptomyces</taxon>
    </lineage>
</organism>
<accession>S5VFD0</accession>
<sequence length="645" mass="70741">MAEKAAETLAQVRGKIRKDRDLIAKAEARIVENLRRAIELGASAPEVAEDAGYTVSRVGQLVGGVRRVRKAAGTPNPKRPKAAKPERQAVADDPDPEPAAEAEDERRPSFTPGAVDRVRQLGHAAGLVSDRWAKPREERRTLFVNVATGKWHASHGNNPAHHFEGQLPWRAGSAAELLEGVPAGTERVFFVGPYRPGVTPDRVREHGSAAAAARAWFLDPVPEGWSGSHHLSDDASLTGRWKHTDGRALEVQHAAVWFGHGDYSARDAAMAWAALRHMLDAACSGTVLMSTPATTGRDMWRRMIPERSKGFPVLSEELRQLIHHTSGQGRRELVSHEPVSVGMVTQYDMRIAYAALTWGMPVGLPTMVNKRAWDALDDDGQAAALGRRGRWLVRATVPTGWDHIGILPHLSAEGWVWPSTPGQTFRSWCSASELAVAREHGWRCDVIEGFHFAEGKPLNNWRDALMSIYTRAESAPAEAGRSPQLVKAAVRMMLLGTIGAFASRVRAVTHTAAEGEPLPTDVQVREVAGRYVWETAGERSEWTERTSHPEWAAEIWGRCRTRLLEHPMVDGVRTGALHVPPGSVIGLRTDGLTLVGDPEWPDNGKPGVFRLTGRARGSFEWPQSDGALSELKRTIEGAYETGEMQ</sequence>
<name>S5VFD0_STRC3</name>
<keyword evidence="3" id="KW-1185">Reference proteome</keyword>
<reference evidence="2 3" key="1">
    <citation type="submission" date="2012-10" db="EMBL/GenBank/DDBJ databases">
        <title>The complete genome sequence of Streptomyces collinus Tu 365.</title>
        <authorList>
            <person name="Ruckert C."/>
            <person name="Szczepanowski R."/>
            <person name="Goesmann A."/>
            <person name="Pross E.K."/>
            <person name="Musiol E.M."/>
            <person name="Blin K."/>
            <person name="Wohlleben W."/>
            <person name="Puhler A."/>
            <person name="Weber T."/>
            <person name="Kalinowski J."/>
        </authorList>
    </citation>
    <scope>NUCLEOTIDE SEQUENCE [LARGE SCALE GENOMIC DNA]</scope>
    <source>
        <strain evidence="3">DSM 40733 / Tue 365</strain>
        <plasmid evidence="2 3">pSCO2</plasmid>
    </source>
</reference>
<evidence type="ECO:0000256" key="1">
    <source>
        <dbReference type="SAM" id="MobiDB-lite"/>
    </source>
</evidence>
<evidence type="ECO:0000313" key="2">
    <source>
        <dbReference type="EMBL" id="AGS73929.1"/>
    </source>
</evidence>
<feature type="compositionally biased region" description="Acidic residues" evidence="1">
    <location>
        <begin position="92"/>
        <end position="103"/>
    </location>
</feature>
<protein>
    <submittedName>
        <fullName evidence="2">Uncharacterized protein</fullName>
    </submittedName>
</protein>